<keyword evidence="5" id="KW-0574">Periplasm</keyword>
<dbReference type="PIRSF" id="PIRSF006281">
    <property type="entry name" value="MdoG"/>
    <property type="match status" value="1"/>
</dbReference>
<keyword evidence="8" id="KW-1185">Reference proteome</keyword>
<dbReference type="InterPro" id="IPR013783">
    <property type="entry name" value="Ig-like_fold"/>
</dbReference>
<dbReference type="InterPro" id="IPR011013">
    <property type="entry name" value="Gal_mutarotase_sf_dom"/>
</dbReference>
<evidence type="ECO:0000256" key="5">
    <source>
        <dbReference type="ARBA" id="ARBA00022764"/>
    </source>
</evidence>
<gene>
    <name evidence="7" type="primary">mdoG</name>
    <name evidence="7" type="ORF">GCM10022278_16460</name>
</gene>
<evidence type="ECO:0000313" key="8">
    <source>
        <dbReference type="Proteomes" id="UP001501337"/>
    </source>
</evidence>
<dbReference type="Gene3D" id="2.70.98.10">
    <property type="match status" value="1"/>
</dbReference>
<dbReference type="InterPro" id="IPR014756">
    <property type="entry name" value="Ig_E-set"/>
</dbReference>
<name>A0ABP7P3Z3_9GAMM</name>
<dbReference type="Pfam" id="PF04349">
    <property type="entry name" value="MdoG"/>
    <property type="match status" value="1"/>
</dbReference>
<dbReference type="SUPFAM" id="SSF74650">
    <property type="entry name" value="Galactose mutarotase-like"/>
    <property type="match status" value="1"/>
</dbReference>
<evidence type="ECO:0000256" key="4">
    <source>
        <dbReference type="ARBA" id="ARBA00015376"/>
    </source>
</evidence>
<dbReference type="EMBL" id="BAABBO010000007">
    <property type="protein sequence ID" value="GAA3958796.1"/>
    <property type="molecule type" value="Genomic_DNA"/>
</dbReference>
<comment type="caution">
    <text evidence="7">The sequence shown here is derived from an EMBL/GenBank/DDBJ whole genome shotgun (WGS) entry which is preliminary data.</text>
</comment>
<comment type="pathway">
    <text evidence="2">Glycan metabolism; osmoregulated periplasmic glucan (OPG) biosynthesis.</text>
</comment>
<evidence type="ECO:0000256" key="1">
    <source>
        <dbReference type="ARBA" id="ARBA00004418"/>
    </source>
</evidence>
<dbReference type="SUPFAM" id="SSF81296">
    <property type="entry name" value="E set domains"/>
    <property type="match status" value="1"/>
</dbReference>
<reference evidence="8" key="1">
    <citation type="journal article" date="2019" name="Int. J. Syst. Evol. Microbiol.">
        <title>The Global Catalogue of Microorganisms (GCM) 10K type strain sequencing project: providing services to taxonomists for standard genome sequencing and annotation.</title>
        <authorList>
            <consortium name="The Broad Institute Genomics Platform"/>
            <consortium name="The Broad Institute Genome Sequencing Center for Infectious Disease"/>
            <person name="Wu L."/>
            <person name="Ma J."/>
        </authorList>
    </citation>
    <scope>NUCLEOTIDE SEQUENCE [LARGE SCALE GENOMIC DNA]</scope>
    <source>
        <strain evidence="8">JCM 17555</strain>
    </source>
</reference>
<dbReference type="InterPro" id="IPR007444">
    <property type="entry name" value="Glucan_biosyn_MdoG_C"/>
</dbReference>
<evidence type="ECO:0000313" key="7">
    <source>
        <dbReference type="EMBL" id="GAA3958796.1"/>
    </source>
</evidence>
<evidence type="ECO:0000256" key="2">
    <source>
        <dbReference type="ARBA" id="ARBA00005001"/>
    </source>
</evidence>
<dbReference type="InterPro" id="IPR014718">
    <property type="entry name" value="GH-type_carb-bd"/>
</dbReference>
<comment type="similarity">
    <text evidence="3">Belongs to the OpgD/OpgG family.</text>
</comment>
<protein>
    <recommendedName>
        <fullName evidence="4">Glucans biosynthesis protein G</fullName>
    </recommendedName>
</protein>
<organism evidence="7 8">
    <name type="scientific">Allohahella marinimesophila</name>
    <dbReference type="NCBI Taxonomy" id="1054972"/>
    <lineage>
        <taxon>Bacteria</taxon>
        <taxon>Pseudomonadati</taxon>
        <taxon>Pseudomonadota</taxon>
        <taxon>Gammaproteobacteria</taxon>
        <taxon>Oceanospirillales</taxon>
        <taxon>Hahellaceae</taxon>
        <taxon>Allohahella</taxon>
    </lineage>
</organism>
<dbReference type="PANTHER" id="PTHR30504">
    <property type="entry name" value="GLUCANS BIOSYNTHESIS PROTEIN"/>
    <property type="match status" value="1"/>
</dbReference>
<evidence type="ECO:0000256" key="3">
    <source>
        <dbReference type="ARBA" id="ARBA00009284"/>
    </source>
</evidence>
<comment type="subcellular location">
    <subcellularLocation>
        <location evidence="1">Periplasm</location>
    </subcellularLocation>
</comment>
<evidence type="ECO:0000259" key="6">
    <source>
        <dbReference type="Pfam" id="PF04349"/>
    </source>
</evidence>
<dbReference type="PANTHER" id="PTHR30504:SF4">
    <property type="entry name" value="GLUCANS BIOSYNTHESIS PROTEIN G"/>
    <property type="match status" value="1"/>
</dbReference>
<dbReference type="Proteomes" id="UP001501337">
    <property type="component" value="Unassembled WGS sequence"/>
</dbReference>
<dbReference type="InterPro" id="IPR014438">
    <property type="entry name" value="Glucan_biosyn_MdoG/MdoD"/>
</dbReference>
<feature type="domain" description="Glucan biosynthesis periplasmic MdoG C-terminal" evidence="6">
    <location>
        <begin position="77"/>
        <end position="554"/>
    </location>
</feature>
<proteinExistence type="inferred from homology"/>
<sequence length="565" mass="62733">MHQGLLKKAVLPLMSSAAIGLAVYSSIHYLPSVVAAEKSEKASVVSDQASPAQRLPVAADGNGRSEGRASYAADPLFAKVIGKAEKAAKASYKAPEEIPEFMQDLGYQDYQNIRFNPEKSLWKDRSLPFQVMFIPPGLFYQHSVKINIVENGEQKPLSFQREWFNFSDPELERKVPHDLGYAGFKLTHPINKADLQDQFMVFAGASYFRAVATGNAWGISARGIAVNTGLPRGEEFPSFTEFWMEPPAADAESMTVYALLDGPSIAGAYKFVITPGERTIIRVQNVLFPRTDIELLGVAPLTSMYFYGENMTRPTGEWRPEVHDSDGLLIQDRLSGEWLWRPLLNPVGLEMDYFATDNVGAFGLIQRADDFDEFRDMEAHYEKRPSMMVRPVEGWGKGSIVLTQLPTSNETNDNIVAFWKPGQAVKAGSEFSFSYDVIVGFDDIEDVNTGQARHTFVGDGNRIGGGDSEGAYRFIVDFEGGSLSELPSDAKVLSQVSGFGGTEVIEHYVQYNQATQQWRLSILAKPAVNQALNLRAYLKREADGAALTETWTYRLPWNNTILGKQ</sequence>
<accession>A0ABP7P3Z3</accession>
<dbReference type="Gene3D" id="2.60.40.10">
    <property type="entry name" value="Immunoglobulins"/>
    <property type="match status" value="1"/>
</dbReference>
<dbReference type="RefSeq" id="WP_344805174.1">
    <property type="nucleotide sequence ID" value="NZ_BAABBO010000007.1"/>
</dbReference>